<sequence>MSAPVALALVLDLDDFQLDADRRGPGWARTTLASVGELVRTECDGLDGVEIRPEPPDSWLVTIRRPVADALAAQGSGLAHRLRDAVAARTSTTASVGLSQVVHGTFAPAEAARLARETLAYKTLGGTGRILSLGPPSAFEPPDLRRPVAALLRSGSATEAAGLVQRWAATALRRGVPPSEVFDIWLPALVLEVTHALTGSPDMRGALAHTPVAELAGIAGIHEHSHLAGWLLDCMTRLSAVAATTAPSPLVERAERLLRERCGEPDLSLGVLAQALAVSPFHLAHVFRRERGTTVKNQLTGLRVRRALRLLAEGELSVGEVGRRCGFRTQRQFRATMQRETGHAPSRLRRDGSRGQDRSPA</sequence>
<dbReference type="PROSITE" id="PS01124">
    <property type="entry name" value="HTH_ARAC_FAMILY_2"/>
    <property type="match status" value="1"/>
</dbReference>
<gene>
    <name evidence="6" type="ORF">EV186_10575</name>
</gene>
<evidence type="ECO:0000256" key="1">
    <source>
        <dbReference type="ARBA" id="ARBA00023015"/>
    </source>
</evidence>
<dbReference type="Gene3D" id="1.10.10.60">
    <property type="entry name" value="Homeodomain-like"/>
    <property type="match status" value="1"/>
</dbReference>
<keyword evidence="1" id="KW-0805">Transcription regulation</keyword>
<reference evidence="6 7" key="1">
    <citation type="submission" date="2019-03" db="EMBL/GenBank/DDBJ databases">
        <title>Genomic Encyclopedia of Type Strains, Phase IV (KMG-IV): sequencing the most valuable type-strain genomes for metagenomic binning, comparative biology and taxonomic classification.</title>
        <authorList>
            <person name="Goeker M."/>
        </authorList>
    </citation>
    <scope>NUCLEOTIDE SEQUENCE [LARGE SCALE GENOMIC DNA]</scope>
    <source>
        <strain evidence="6 7">DSM 45361</strain>
    </source>
</reference>
<dbReference type="SMART" id="SM00342">
    <property type="entry name" value="HTH_ARAC"/>
    <property type="match status" value="1"/>
</dbReference>
<dbReference type="InterPro" id="IPR050204">
    <property type="entry name" value="AraC_XylS_family_regulators"/>
</dbReference>
<dbReference type="InterPro" id="IPR018060">
    <property type="entry name" value="HTH_AraC"/>
</dbReference>
<dbReference type="GO" id="GO:0043565">
    <property type="term" value="F:sequence-specific DNA binding"/>
    <property type="evidence" value="ECO:0007669"/>
    <property type="project" value="InterPro"/>
</dbReference>
<accession>A0A4R6S671</accession>
<dbReference type="GO" id="GO:0003700">
    <property type="term" value="F:DNA-binding transcription factor activity"/>
    <property type="evidence" value="ECO:0007669"/>
    <property type="project" value="InterPro"/>
</dbReference>
<feature type="domain" description="HTH araC/xylS-type" evidence="5">
    <location>
        <begin position="252"/>
        <end position="351"/>
    </location>
</feature>
<evidence type="ECO:0000313" key="7">
    <source>
        <dbReference type="Proteomes" id="UP000295444"/>
    </source>
</evidence>
<dbReference type="Proteomes" id="UP000295444">
    <property type="component" value="Unassembled WGS sequence"/>
</dbReference>
<dbReference type="PANTHER" id="PTHR46796">
    <property type="entry name" value="HTH-TYPE TRANSCRIPTIONAL ACTIVATOR RHAS-RELATED"/>
    <property type="match status" value="1"/>
</dbReference>
<dbReference type="Pfam" id="PF12833">
    <property type="entry name" value="HTH_18"/>
    <property type="match status" value="1"/>
</dbReference>
<evidence type="ECO:0000256" key="4">
    <source>
        <dbReference type="SAM" id="MobiDB-lite"/>
    </source>
</evidence>
<dbReference type="AlphaFoldDB" id="A0A4R6S671"/>
<dbReference type="OrthoDB" id="2060755at2"/>
<name>A0A4R6S671_LABRH</name>
<dbReference type="InterPro" id="IPR009057">
    <property type="entry name" value="Homeodomain-like_sf"/>
</dbReference>
<proteinExistence type="predicted"/>
<evidence type="ECO:0000313" key="6">
    <source>
        <dbReference type="EMBL" id="TDP94843.1"/>
    </source>
</evidence>
<keyword evidence="7" id="KW-1185">Reference proteome</keyword>
<evidence type="ECO:0000259" key="5">
    <source>
        <dbReference type="PROSITE" id="PS01124"/>
    </source>
</evidence>
<dbReference type="SUPFAM" id="SSF46689">
    <property type="entry name" value="Homeodomain-like"/>
    <property type="match status" value="1"/>
</dbReference>
<organism evidence="6 7">
    <name type="scientific">Labedaea rhizosphaerae</name>
    <dbReference type="NCBI Taxonomy" id="598644"/>
    <lineage>
        <taxon>Bacteria</taxon>
        <taxon>Bacillati</taxon>
        <taxon>Actinomycetota</taxon>
        <taxon>Actinomycetes</taxon>
        <taxon>Pseudonocardiales</taxon>
        <taxon>Pseudonocardiaceae</taxon>
        <taxon>Labedaea</taxon>
    </lineage>
</organism>
<keyword evidence="2 6" id="KW-0238">DNA-binding</keyword>
<dbReference type="RefSeq" id="WP_133852264.1">
    <property type="nucleotide sequence ID" value="NZ_SNXZ01000005.1"/>
</dbReference>
<evidence type="ECO:0000256" key="2">
    <source>
        <dbReference type="ARBA" id="ARBA00023125"/>
    </source>
</evidence>
<protein>
    <submittedName>
        <fullName evidence="6">AraC-like DNA-binding protein</fullName>
    </submittedName>
</protein>
<feature type="region of interest" description="Disordered" evidence="4">
    <location>
        <begin position="333"/>
        <end position="361"/>
    </location>
</feature>
<feature type="compositionally biased region" description="Basic and acidic residues" evidence="4">
    <location>
        <begin position="348"/>
        <end position="361"/>
    </location>
</feature>
<dbReference type="EMBL" id="SNXZ01000005">
    <property type="protein sequence ID" value="TDP94843.1"/>
    <property type="molecule type" value="Genomic_DNA"/>
</dbReference>
<comment type="caution">
    <text evidence="6">The sequence shown here is derived from an EMBL/GenBank/DDBJ whole genome shotgun (WGS) entry which is preliminary data.</text>
</comment>
<evidence type="ECO:0000256" key="3">
    <source>
        <dbReference type="ARBA" id="ARBA00023163"/>
    </source>
</evidence>
<keyword evidence="3" id="KW-0804">Transcription</keyword>